<gene>
    <name evidence="9" type="ordered locus">Geob_3117</name>
</gene>
<evidence type="ECO:0000256" key="1">
    <source>
        <dbReference type="ARBA" id="ARBA00000085"/>
    </source>
</evidence>
<keyword evidence="6" id="KW-0472">Membrane</keyword>
<evidence type="ECO:0000256" key="3">
    <source>
        <dbReference type="ARBA" id="ARBA00022553"/>
    </source>
</evidence>
<dbReference type="PROSITE" id="PS50109">
    <property type="entry name" value="HIS_KIN"/>
    <property type="match status" value="1"/>
</dbReference>
<dbReference type="RefSeq" id="WP_012648188.1">
    <property type="nucleotide sequence ID" value="NC_011979.1"/>
</dbReference>
<evidence type="ECO:0000256" key="4">
    <source>
        <dbReference type="ARBA" id="ARBA00022679"/>
    </source>
</evidence>
<evidence type="ECO:0000313" key="9">
    <source>
        <dbReference type="EMBL" id="ACM21460.1"/>
    </source>
</evidence>
<dbReference type="Gene3D" id="3.30.450.20">
    <property type="entry name" value="PAS domain"/>
    <property type="match status" value="1"/>
</dbReference>
<keyword evidence="4" id="KW-0808">Transferase</keyword>
<dbReference type="OrthoDB" id="9787818at2"/>
<dbReference type="InterPro" id="IPR003661">
    <property type="entry name" value="HisK_dim/P_dom"/>
</dbReference>
<dbReference type="PANTHER" id="PTHR42878:SF15">
    <property type="entry name" value="BACTERIOPHYTOCHROME"/>
    <property type="match status" value="1"/>
</dbReference>
<comment type="catalytic activity">
    <reaction evidence="1">
        <text>ATP + protein L-histidine = ADP + protein N-phospho-L-histidine.</text>
        <dbReference type="EC" id="2.7.13.3"/>
    </reaction>
</comment>
<dbReference type="EC" id="2.7.13.3" evidence="2"/>
<dbReference type="InterPro" id="IPR036097">
    <property type="entry name" value="HisK_dim/P_sf"/>
</dbReference>
<evidence type="ECO:0000259" key="7">
    <source>
        <dbReference type="PROSITE" id="PS50109"/>
    </source>
</evidence>
<accession>B9M3N9</accession>
<dbReference type="PANTHER" id="PTHR42878">
    <property type="entry name" value="TWO-COMPONENT HISTIDINE KINASE"/>
    <property type="match status" value="1"/>
</dbReference>
<dbReference type="SMART" id="SM00388">
    <property type="entry name" value="HisKA"/>
    <property type="match status" value="1"/>
</dbReference>
<dbReference type="SUPFAM" id="SSF55874">
    <property type="entry name" value="ATPase domain of HSP90 chaperone/DNA topoisomerase II/histidine kinase"/>
    <property type="match status" value="1"/>
</dbReference>
<name>B9M3N9_GEODF</name>
<dbReference type="SMART" id="SM00387">
    <property type="entry name" value="HATPase_c"/>
    <property type="match status" value="1"/>
</dbReference>
<keyword evidence="5 9" id="KW-0418">Kinase</keyword>
<dbReference type="Pfam" id="PF02518">
    <property type="entry name" value="HATPase_c"/>
    <property type="match status" value="1"/>
</dbReference>
<proteinExistence type="predicted"/>
<dbReference type="InterPro" id="IPR004358">
    <property type="entry name" value="Sig_transdc_His_kin-like_C"/>
</dbReference>
<dbReference type="eggNOG" id="COG4251">
    <property type="taxonomic scope" value="Bacteria"/>
</dbReference>
<evidence type="ECO:0000256" key="5">
    <source>
        <dbReference type="ARBA" id="ARBA00022777"/>
    </source>
</evidence>
<dbReference type="SMART" id="SM00091">
    <property type="entry name" value="PAS"/>
    <property type="match status" value="1"/>
</dbReference>
<dbReference type="CDD" id="cd00130">
    <property type="entry name" value="PAS"/>
    <property type="match status" value="1"/>
</dbReference>
<dbReference type="EMBL" id="CP001390">
    <property type="protein sequence ID" value="ACM21460.1"/>
    <property type="molecule type" value="Genomic_DNA"/>
</dbReference>
<keyword evidence="10" id="KW-1185">Reference proteome</keyword>
<sequence>MLQLDIKTLDVDEKTLSTLMMHSLVLEKMAEGVSVCDENGFIVLTNPAFNKMFGYNSADLQGQHITVLNDCSDEENGRIFRDISGSLRTVGEWSGEFPNRRKDGTKLQTHARITAMDTSGKSYWVTVQEDISHRKTTSAEIELLHENVAAHAAELEAANRELEAFSYTVSHDLRKPLTRIMGYTDVVLEQCNEMSYRPCRDYLQEIHAGAERMNKLIDTILELSMLTKKEVKRERVSLSDLVTTVALELKLTEPGRSVNFHIAEGVVVDGDADLLRVALENLIGNAWKYSAQKDDALIIFGVTESNGKVAYFICDNGVGFEMAQSDKIFTPFQRLANAKTYQGFGIGLATVKRIINGHGGRIWAEGSVGTGATFYFTLE</sequence>
<dbReference type="Gene3D" id="1.10.287.130">
    <property type="match status" value="1"/>
</dbReference>
<evidence type="ECO:0000256" key="6">
    <source>
        <dbReference type="ARBA" id="ARBA00023136"/>
    </source>
</evidence>
<keyword evidence="3" id="KW-0597">Phosphoprotein</keyword>
<evidence type="ECO:0000259" key="8">
    <source>
        <dbReference type="PROSITE" id="PS50112"/>
    </source>
</evidence>
<protein>
    <recommendedName>
        <fullName evidence="2">histidine kinase</fullName>
        <ecNumber evidence="2">2.7.13.3</ecNumber>
    </recommendedName>
</protein>
<feature type="domain" description="PAS" evidence="8">
    <location>
        <begin position="25"/>
        <end position="63"/>
    </location>
</feature>
<dbReference type="InterPro" id="IPR003594">
    <property type="entry name" value="HATPase_dom"/>
</dbReference>
<dbReference type="GO" id="GO:0000156">
    <property type="term" value="F:phosphorelay response regulator activity"/>
    <property type="evidence" value="ECO:0007669"/>
    <property type="project" value="TreeGrafter"/>
</dbReference>
<reference evidence="9 10" key="1">
    <citation type="submission" date="2009-01" db="EMBL/GenBank/DDBJ databases">
        <title>Complete sequence of Geobacter sp. FRC-32.</title>
        <authorList>
            <consortium name="US DOE Joint Genome Institute"/>
            <person name="Lucas S."/>
            <person name="Copeland A."/>
            <person name="Lapidus A."/>
            <person name="Glavina del Rio T."/>
            <person name="Dalin E."/>
            <person name="Tice H."/>
            <person name="Bruce D."/>
            <person name="Goodwin L."/>
            <person name="Pitluck S."/>
            <person name="Saunders E."/>
            <person name="Brettin T."/>
            <person name="Detter J.C."/>
            <person name="Han C."/>
            <person name="Larimer F."/>
            <person name="Land M."/>
            <person name="Hauser L."/>
            <person name="Kyrpides N."/>
            <person name="Ovchinnikova G."/>
            <person name="Kostka J."/>
            <person name="Richardson P."/>
        </authorList>
    </citation>
    <scope>NUCLEOTIDE SEQUENCE [LARGE SCALE GENOMIC DNA]</scope>
    <source>
        <strain evidence="10">DSM 22248 / JCM 15807 / FRC-32</strain>
    </source>
</reference>
<dbReference type="Proteomes" id="UP000007721">
    <property type="component" value="Chromosome"/>
</dbReference>
<dbReference type="STRING" id="316067.Geob_3117"/>
<dbReference type="InterPro" id="IPR000014">
    <property type="entry name" value="PAS"/>
</dbReference>
<organism evidence="9 10">
    <name type="scientific">Geotalea daltonii (strain DSM 22248 / JCM 15807 / FRC-32)</name>
    <name type="common">Geobacter daltonii</name>
    <dbReference type="NCBI Taxonomy" id="316067"/>
    <lineage>
        <taxon>Bacteria</taxon>
        <taxon>Pseudomonadati</taxon>
        <taxon>Thermodesulfobacteriota</taxon>
        <taxon>Desulfuromonadia</taxon>
        <taxon>Geobacterales</taxon>
        <taxon>Geobacteraceae</taxon>
        <taxon>Geotalea</taxon>
    </lineage>
</organism>
<dbReference type="NCBIfam" id="TIGR00229">
    <property type="entry name" value="sensory_box"/>
    <property type="match status" value="1"/>
</dbReference>
<dbReference type="GO" id="GO:0030295">
    <property type="term" value="F:protein kinase activator activity"/>
    <property type="evidence" value="ECO:0007669"/>
    <property type="project" value="TreeGrafter"/>
</dbReference>
<evidence type="ECO:0000313" key="10">
    <source>
        <dbReference type="Proteomes" id="UP000007721"/>
    </source>
</evidence>
<dbReference type="KEGG" id="geo:Geob_3117"/>
<dbReference type="SUPFAM" id="SSF55785">
    <property type="entry name" value="PYP-like sensor domain (PAS domain)"/>
    <property type="match status" value="1"/>
</dbReference>
<dbReference type="InterPro" id="IPR050351">
    <property type="entry name" value="BphY/WalK/GraS-like"/>
</dbReference>
<dbReference type="InterPro" id="IPR035965">
    <property type="entry name" value="PAS-like_dom_sf"/>
</dbReference>
<dbReference type="Gene3D" id="3.30.565.10">
    <property type="entry name" value="Histidine kinase-like ATPase, C-terminal domain"/>
    <property type="match status" value="1"/>
</dbReference>
<dbReference type="GO" id="GO:0016020">
    <property type="term" value="C:membrane"/>
    <property type="evidence" value="ECO:0007669"/>
    <property type="project" value="UniProtKB-SubCell"/>
</dbReference>
<dbReference type="InterPro" id="IPR036890">
    <property type="entry name" value="HATPase_C_sf"/>
</dbReference>
<dbReference type="HOGENOM" id="CLU_000445_114_71_7"/>
<dbReference type="Pfam" id="PF00512">
    <property type="entry name" value="HisKA"/>
    <property type="match status" value="1"/>
</dbReference>
<dbReference type="PROSITE" id="PS50112">
    <property type="entry name" value="PAS"/>
    <property type="match status" value="1"/>
</dbReference>
<dbReference type="PRINTS" id="PR00344">
    <property type="entry name" value="BCTRLSENSOR"/>
</dbReference>
<dbReference type="CDD" id="cd00082">
    <property type="entry name" value="HisKA"/>
    <property type="match status" value="1"/>
</dbReference>
<dbReference type="GO" id="GO:0007234">
    <property type="term" value="P:osmosensory signaling via phosphorelay pathway"/>
    <property type="evidence" value="ECO:0007669"/>
    <property type="project" value="TreeGrafter"/>
</dbReference>
<dbReference type="Pfam" id="PF13426">
    <property type="entry name" value="PAS_9"/>
    <property type="match status" value="1"/>
</dbReference>
<dbReference type="AlphaFoldDB" id="B9M3N9"/>
<dbReference type="GO" id="GO:0000155">
    <property type="term" value="F:phosphorelay sensor kinase activity"/>
    <property type="evidence" value="ECO:0007669"/>
    <property type="project" value="InterPro"/>
</dbReference>
<dbReference type="SUPFAM" id="SSF47384">
    <property type="entry name" value="Homodimeric domain of signal transducing histidine kinase"/>
    <property type="match status" value="1"/>
</dbReference>
<dbReference type="InterPro" id="IPR005467">
    <property type="entry name" value="His_kinase_dom"/>
</dbReference>
<evidence type="ECO:0000256" key="2">
    <source>
        <dbReference type="ARBA" id="ARBA00012438"/>
    </source>
</evidence>
<dbReference type="FunFam" id="3.30.565.10:FF:000006">
    <property type="entry name" value="Sensor histidine kinase WalK"/>
    <property type="match status" value="1"/>
</dbReference>
<feature type="domain" description="Histidine kinase" evidence="7">
    <location>
        <begin position="168"/>
        <end position="379"/>
    </location>
</feature>